<evidence type="ECO:0000256" key="3">
    <source>
        <dbReference type="ARBA" id="ARBA00022833"/>
    </source>
</evidence>
<feature type="zinc finger region" description="dksA C4-type" evidence="4">
    <location>
        <begin position="37"/>
        <end position="61"/>
    </location>
</feature>
<accession>A2I309</accession>
<evidence type="ECO:0000256" key="1">
    <source>
        <dbReference type="ARBA" id="ARBA00022723"/>
    </source>
</evidence>
<dbReference type="InterPro" id="IPR000962">
    <property type="entry name" value="Znf_DskA_TraR"/>
</dbReference>
<keyword evidence="3" id="KW-0862">Zinc</keyword>
<dbReference type="SUPFAM" id="SSF57716">
    <property type="entry name" value="Glucocorticoid receptor-like (DNA-binding domain)"/>
    <property type="match status" value="1"/>
</dbReference>
<dbReference type="NCBIfam" id="TIGR02419">
    <property type="entry name" value="C4_traR_proteo"/>
    <property type="match status" value="1"/>
</dbReference>
<evidence type="ECO:0000313" key="7">
    <source>
        <dbReference type="Proteomes" id="UP000008090"/>
    </source>
</evidence>
<dbReference type="PROSITE" id="PS51128">
    <property type="entry name" value="ZF_DKSA_2"/>
    <property type="match status" value="1"/>
</dbReference>
<dbReference type="Pfam" id="PF01258">
    <property type="entry name" value="zf-dskA_traR"/>
    <property type="match status" value="1"/>
</dbReference>
<name>A2I309_9CAUD</name>
<dbReference type="RefSeq" id="YP_001039872.1">
    <property type="nucleotide sequence ID" value="NC_009016.1"/>
</dbReference>
<evidence type="ECO:0000256" key="2">
    <source>
        <dbReference type="ARBA" id="ARBA00022771"/>
    </source>
</evidence>
<dbReference type="KEGG" id="vg:5076226"/>
<dbReference type="InterPro" id="IPR020458">
    <property type="entry name" value="Znf_DskA_TraR_CS"/>
</dbReference>
<dbReference type="InterPro" id="IPR012783">
    <property type="entry name" value="Znf_C4_TraR"/>
</dbReference>
<dbReference type="GeneID" id="5076226"/>
<sequence length="73" mass="8144">MSDIADQAQDVIEQHLTASLANRKHNINPAIPSAKHCDDCESEIPEARRRSLPGVRLCVDCASLQEIKGRHQR</sequence>
<evidence type="ECO:0000313" key="6">
    <source>
        <dbReference type="EMBL" id="ABM73423.1"/>
    </source>
</evidence>
<dbReference type="GO" id="GO:1900378">
    <property type="term" value="P:positive regulation of secondary metabolite biosynthetic process"/>
    <property type="evidence" value="ECO:0007669"/>
    <property type="project" value="TreeGrafter"/>
</dbReference>
<dbReference type="EMBL" id="EF057797">
    <property type="protein sequence ID" value="ABM73423.1"/>
    <property type="molecule type" value="Genomic_DNA"/>
</dbReference>
<evidence type="ECO:0000259" key="5">
    <source>
        <dbReference type="Pfam" id="PF01258"/>
    </source>
</evidence>
<reference evidence="6 7" key="1">
    <citation type="journal article" date="2009" name="Appl. Environ. Microbiol.">
        <title>Characterization of a new plasmid-like prophage in a pandemic Vibrio parahaemolyticus O3:K6 strain.</title>
        <authorList>
            <person name="Lan S.F."/>
            <person name="Huang C.H."/>
            <person name="Chang C.H."/>
            <person name="Liao W.C."/>
            <person name="Lin I.H."/>
            <person name="Jian W.N."/>
            <person name="Wu Y.G."/>
            <person name="Chen S.Y."/>
            <person name="Wong H.C."/>
        </authorList>
    </citation>
    <scope>NUCLEOTIDE SEQUENCE [LARGE SCALE GENOMIC DNA]</scope>
</reference>
<dbReference type="PROSITE" id="PS01102">
    <property type="entry name" value="ZF_DKSA_1"/>
    <property type="match status" value="1"/>
</dbReference>
<feature type="domain" description="Zinc finger DksA/TraR C4-type" evidence="5">
    <location>
        <begin position="34"/>
        <end position="64"/>
    </location>
</feature>
<dbReference type="Gene3D" id="1.20.120.910">
    <property type="entry name" value="DksA, coiled-coil domain"/>
    <property type="match status" value="1"/>
</dbReference>
<dbReference type="GO" id="GO:0008270">
    <property type="term" value="F:zinc ion binding"/>
    <property type="evidence" value="ECO:0007669"/>
    <property type="project" value="UniProtKB-KW"/>
</dbReference>
<proteinExistence type="predicted"/>
<dbReference type="PANTHER" id="PTHR38777:SF1">
    <property type="entry name" value="DNAK SUPPRESSOR PROTEIN"/>
    <property type="match status" value="1"/>
</dbReference>
<keyword evidence="7" id="KW-1185">Reference proteome</keyword>
<dbReference type="PANTHER" id="PTHR38777">
    <property type="entry name" value="FELS-2 PROPHAGE PROTEIN"/>
    <property type="match status" value="1"/>
</dbReference>
<keyword evidence="1" id="KW-0479">Metal-binding</keyword>
<keyword evidence="2" id="KW-0863">Zinc-finger</keyword>
<protein>
    <submittedName>
        <fullName evidence="6">Conjugative transfer protein</fullName>
    </submittedName>
</protein>
<dbReference type="Proteomes" id="UP000008090">
    <property type="component" value="Segment"/>
</dbReference>
<dbReference type="OrthoDB" id="24362at10239"/>
<organism evidence="6 7">
    <name type="scientific">Vibrio phage VP882</name>
    <dbReference type="NCBI Taxonomy" id="2913982"/>
    <lineage>
        <taxon>Viruses</taxon>
        <taxon>Duplodnaviria</taxon>
        <taxon>Heunggongvirae</taxon>
        <taxon>Uroviricota</taxon>
        <taxon>Caudoviricetes</taxon>
        <taxon>Hapunavirus</taxon>
        <taxon>Hapunavirus VP882</taxon>
    </lineage>
</organism>
<evidence type="ECO:0000256" key="4">
    <source>
        <dbReference type="PROSITE-ProRule" id="PRU00510"/>
    </source>
</evidence>